<evidence type="ECO:0000256" key="1">
    <source>
        <dbReference type="SAM" id="MobiDB-lite"/>
    </source>
</evidence>
<keyword evidence="3" id="KW-1185">Reference proteome</keyword>
<name>A0ABW2X683_9ACTN</name>
<reference evidence="3" key="1">
    <citation type="journal article" date="2019" name="Int. J. Syst. Evol. Microbiol.">
        <title>The Global Catalogue of Microorganisms (GCM) 10K type strain sequencing project: providing services to taxonomists for standard genome sequencing and annotation.</title>
        <authorList>
            <consortium name="The Broad Institute Genomics Platform"/>
            <consortium name="The Broad Institute Genome Sequencing Center for Infectious Disease"/>
            <person name="Wu L."/>
            <person name="Ma J."/>
        </authorList>
    </citation>
    <scope>NUCLEOTIDE SEQUENCE [LARGE SCALE GENOMIC DNA]</scope>
    <source>
        <strain evidence="3">JCM 12607</strain>
    </source>
</reference>
<dbReference type="EMBL" id="JBHTGL010000008">
    <property type="protein sequence ID" value="MFD0628081.1"/>
    <property type="molecule type" value="Genomic_DNA"/>
</dbReference>
<gene>
    <name evidence="2" type="ORF">ACFQ2K_41060</name>
</gene>
<feature type="compositionally biased region" description="Basic and acidic residues" evidence="1">
    <location>
        <begin position="22"/>
        <end position="34"/>
    </location>
</feature>
<evidence type="ECO:0000313" key="2">
    <source>
        <dbReference type="EMBL" id="MFD0628081.1"/>
    </source>
</evidence>
<organism evidence="2 3">
    <name type="scientific">Streptomyces sanglieri</name>
    <dbReference type="NCBI Taxonomy" id="193460"/>
    <lineage>
        <taxon>Bacteria</taxon>
        <taxon>Bacillati</taxon>
        <taxon>Actinomycetota</taxon>
        <taxon>Actinomycetes</taxon>
        <taxon>Kitasatosporales</taxon>
        <taxon>Streptomycetaceae</taxon>
        <taxon>Streptomyces</taxon>
    </lineage>
</organism>
<protein>
    <submittedName>
        <fullName evidence="2">Uncharacterized protein</fullName>
    </submittedName>
</protein>
<dbReference type="Proteomes" id="UP001596915">
    <property type="component" value="Unassembled WGS sequence"/>
</dbReference>
<accession>A0ABW2X683</accession>
<evidence type="ECO:0000313" key="3">
    <source>
        <dbReference type="Proteomes" id="UP001596915"/>
    </source>
</evidence>
<comment type="caution">
    <text evidence="2">The sequence shown here is derived from an EMBL/GenBank/DDBJ whole genome shotgun (WGS) entry which is preliminary data.</text>
</comment>
<proteinExistence type="predicted"/>
<feature type="compositionally biased region" description="Low complexity" evidence="1">
    <location>
        <begin position="7"/>
        <end position="19"/>
    </location>
</feature>
<sequence>MSGGETGTTDGTEENGAAAVDGNEHGNKHGDGNGERTAVPEPRDQEQECGSPEPGPVPDRVPVLRRLLRSRTARAVTAAGLVGALLGAGAVAWRTDALPLAGPAPCWDSLSDATVSGLFGDRRTEVEEQSLQADPRDGKSSYGQCRVTSYKNGLARRQMTVRVHRLDGLEGTDAHQWPREYLAAGLVALGDGLPGMTSSTRAWLALPQSCTGRDTFTGPTVVDVAMGRAGLEVSSEIDREDRAALTRAVVEAANGAIRELGCSGAYRAPRDLPSLVKQQDTRTDAFCGIKGLTLPAAYRKNLVRTRVGGDGGPARICEAGGRYTPRCG</sequence>
<feature type="region of interest" description="Disordered" evidence="1">
    <location>
        <begin position="1"/>
        <end position="61"/>
    </location>
</feature>